<dbReference type="SMART" id="SM00267">
    <property type="entry name" value="GGDEF"/>
    <property type="match status" value="1"/>
</dbReference>
<dbReference type="GO" id="GO:1902201">
    <property type="term" value="P:negative regulation of bacterial-type flagellum-dependent cell motility"/>
    <property type="evidence" value="ECO:0007669"/>
    <property type="project" value="TreeGrafter"/>
</dbReference>
<organism evidence="3 4">
    <name type="scientific">Lachnotalea glycerini</name>
    <dbReference type="NCBI Taxonomy" id="1763509"/>
    <lineage>
        <taxon>Bacteria</taxon>
        <taxon>Bacillati</taxon>
        <taxon>Bacillota</taxon>
        <taxon>Clostridia</taxon>
        <taxon>Lachnospirales</taxon>
        <taxon>Lachnospiraceae</taxon>
        <taxon>Lachnotalea</taxon>
    </lineage>
</organism>
<dbReference type="NCBIfam" id="TIGR00254">
    <property type="entry name" value="GGDEF"/>
    <property type="match status" value="1"/>
</dbReference>
<dbReference type="InterPro" id="IPR050469">
    <property type="entry name" value="Diguanylate_Cyclase"/>
</dbReference>
<dbReference type="Proteomes" id="UP000216411">
    <property type="component" value="Unassembled WGS sequence"/>
</dbReference>
<feature type="transmembrane region" description="Helical" evidence="1">
    <location>
        <begin position="60"/>
        <end position="78"/>
    </location>
</feature>
<feature type="transmembrane region" description="Helical" evidence="1">
    <location>
        <begin position="98"/>
        <end position="127"/>
    </location>
</feature>
<protein>
    <submittedName>
        <fullName evidence="3">GGDEF domain-containing protein</fullName>
    </submittedName>
</protein>
<dbReference type="InterPro" id="IPR043128">
    <property type="entry name" value="Rev_trsase/Diguanyl_cyclase"/>
</dbReference>
<dbReference type="Gene3D" id="3.30.70.270">
    <property type="match status" value="1"/>
</dbReference>
<dbReference type="GO" id="GO:0005886">
    <property type="term" value="C:plasma membrane"/>
    <property type="evidence" value="ECO:0007669"/>
    <property type="project" value="TreeGrafter"/>
</dbReference>
<evidence type="ECO:0000256" key="1">
    <source>
        <dbReference type="SAM" id="Phobius"/>
    </source>
</evidence>
<dbReference type="GO" id="GO:0043709">
    <property type="term" value="P:cell adhesion involved in single-species biofilm formation"/>
    <property type="evidence" value="ECO:0007669"/>
    <property type="project" value="TreeGrafter"/>
</dbReference>
<dbReference type="OrthoDB" id="9804955at2"/>
<evidence type="ECO:0000313" key="4">
    <source>
        <dbReference type="Proteomes" id="UP000216411"/>
    </source>
</evidence>
<dbReference type="CDD" id="cd01949">
    <property type="entry name" value="GGDEF"/>
    <property type="match status" value="1"/>
</dbReference>
<dbReference type="PANTHER" id="PTHR45138">
    <property type="entry name" value="REGULATORY COMPONENTS OF SENSORY TRANSDUCTION SYSTEM"/>
    <property type="match status" value="1"/>
</dbReference>
<dbReference type="PANTHER" id="PTHR45138:SF9">
    <property type="entry name" value="DIGUANYLATE CYCLASE DGCM-RELATED"/>
    <property type="match status" value="1"/>
</dbReference>
<comment type="caution">
    <text evidence="3">The sequence shown here is derived from an EMBL/GenBank/DDBJ whole genome shotgun (WGS) entry which is preliminary data.</text>
</comment>
<dbReference type="InterPro" id="IPR029787">
    <property type="entry name" value="Nucleotide_cyclase"/>
</dbReference>
<keyword evidence="4" id="KW-1185">Reference proteome</keyword>
<feature type="transmembrane region" description="Helical" evidence="1">
    <location>
        <begin position="174"/>
        <end position="194"/>
    </location>
</feature>
<proteinExistence type="predicted"/>
<keyword evidence="1" id="KW-0472">Membrane</keyword>
<feature type="transmembrane region" description="Helical" evidence="1">
    <location>
        <begin position="28"/>
        <end position="48"/>
    </location>
</feature>
<keyword evidence="1" id="KW-0812">Transmembrane</keyword>
<dbReference type="Pfam" id="PF00990">
    <property type="entry name" value="GGDEF"/>
    <property type="match status" value="1"/>
</dbReference>
<dbReference type="AlphaFoldDB" id="A0A371JGP3"/>
<keyword evidence="1" id="KW-1133">Transmembrane helix</keyword>
<dbReference type="PROSITE" id="PS50887">
    <property type="entry name" value="GGDEF"/>
    <property type="match status" value="1"/>
</dbReference>
<dbReference type="SUPFAM" id="SSF55073">
    <property type="entry name" value="Nucleotide cyclase"/>
    <property type="match status" value="1"/>
</dbReference>
<dbReference type="EMBL" id="NOKA02000008">
    <property type="protein sequence ID" value="RDY31912.1"/>
    <property type="molecule type" value="Genomic_DNA"/>
</dbReference>
<dbReference type="RefSeq" id="WP_094376373.1">
    <property type="nucleotide sequence ID" value="NZ_NOKA02000008.1"/>
</dbReference>
<evidence type="ECO:0000259" key="2">
    <source>
        <dbReference type="PROSITE" id="PS50887"/>
    </source>
</evidence>
<dbReference type="InterPro" id="IPR000160">
    <property type="entry name" value="GGDEF_dom"/>
</dbReference>
<gene>
    <name evidence="3" type="ORF">CG710_007135</name>
</gene>
<feature type="domain" description="GGDEF" evidence="2">
    <location>
        <begin position="244"/>
        <end position="373"/>
    </location>
</feature>
<accession>A0A371JGP3</accession>
<dbReference type="GO" id="GO:0052621">
    <property type="term" value="F:diguanylate cyclase activity"/>
    <property type="evidence" value="ECO:0007669"/>
    <property type="project" value="TreeGrafter"/>
</dbReference>
<sequence length="374" mass="43003">MMEEYYKEIENEYKKIDLKWLNLHYKTSVGVVIFAFFVECVIGILMYYTDEISTTIPIYLVKFLIVPCVFNLFCIIINNQVLQSKLIKQESKIYITSLTYVLICFVLFTAHNTFTALYFIFALPILLTTIYGNYRLTTITAVSSMLALAVSELFTKWDVDKESIWGDGIRMGNFLISIFVLIAFSAVCMVVIHFEREKNVASMQKEMERYKLQKKLQIDELTGIYNRIGFRNAIRDMEEDDSDNTYIFVMIDIDNFKILNDTLGHVTGDHCLIKFGEILKNNGEGAIPFRYGGDEFGILFKNYILEDVVGVCKKIQRDFASIRIDKREGLPLTVSIGIAKYSNSMAPSALIINTDKALYESKIVKNTITIFKES</sequence>
<reference evidence="3 4" key="1">
    <citation type="journal article" date="2017" name="Genome Announc.">
        <title>Draft Genome Sequence of a Sporulating and Motile Strain of Lachnotalea glycerini Isolated from Water in Quebec City, Canada.</title>
        <authorList>
            <person name="Maheux A.F."/>
            <person name="Boudreau D.K."/>
            <person name="Berube E."/>
            <person name="Boissinot M."/>
            <person name="Raymond F."/>
            <person name="Brodeur S."/>
            <person name="Corbeil J."/>
            <person name="Isabel S."/>
            <person name="Omar R.F."/>
            <person name="Bergeron M.G."/>
        </authorList>
    </citation>
    <scope>NUCLEOTIDE SEQUENCE [LARGE SCALE GENOMIC DNA]</scope>
    <source>
        <strain evidence="3 4">CCRI-19302</strain>
    </source>
</reference>
<evidence type="ECO:0000313" key="3">
    <source>
        <dbReference type="EMBL" id="RDY31912.1"/>
    </source>
</evidence>
<name>A0A371JGP3_9FIRM</name>